<reference evidence="1 2" key="1">
    <citation type="journal article" date="2019" name="Commun. Biol.">
        <title>The bagworm genome reveals a unique fibroin gene that provides high tensile strength.</title>
        <authorList>
            <person name="Kono N."/>
            <person name="Nakamura H."/>
            <person name="Ohtoshi R."/>
            <person name="Tomita M."/>
            <person name="Numata K."/>
            <person name="Arakawa K."/>
        </authorList>
    </citation>
    <scope>NUCLEOTIDE SEQUENCE [LARGE SCALE GENOMIC DNA]</scope>
</reference>
<proteinExistence type="predicted"/>
<dbReference type="Proteomes" id="UP000299102">
    <property type="component" value="Unassembled WGS sequence"/>
</dbReference>
<comment type="caution">
    <text evidence="1">The sequence shown here is derived from an EMBL/GenBank/DDBJ whole genome shotgun (WGS) entry which is preliminary data.</text>
</comment>
<dbReference type="AlphaFoldDB" id="A0A4C1VJ14"/>
<dbReference type="EMBL" id="BGZK01000359">
    <property type="protein sequence ID" value="GBP39098.1"/>
    <property type="molecule type" value="Genomic_DNA"/>
</dbReference>
<protein>
    <submittedName>
        <fullName evidence="1">Uncharacterized protein</fullName>
    </submittedName>
</protein>
<gene>
    <name evidence="1" type="ORF">EVAR_27458_1</name>
</gene>
<accession>A0A4C1VJ14</accession>
<dbReference type="OrthoDB" id="10263520at2759"/>
<keyword evidence="2" id="KW-1185">Reference proteome</keyword>
<organism evidence="1 2">
    <name type="scientific">Eumeta variegata</name>
    <name type="common">Bagworm moth</name>
    <name type="synonym">Eumeta japonica</name>
    <dbReference type="NCBI Taxonomy" id="151549"/>
    <lineage>
        <taxon>Eukaryota</taxon>
        <taxon>Metazoa</taxon>
        <taxon>Ecdysozoa</taxon>
        <taxon>Arthropoda</taxon>
        <taxon>Hexapoda</taxon>
        <taxon>Insecta</taxon>
        <taxon>Pterygota</taxon>
        <taxon>Neoptera</taxon>
        <taxon>Endopterygota</taxon>
        <taxon>Lepidoptera</taxon>
        <taxon>Glossata</taxon>
        <taxon>Ditrysia</taxon>
        <taxon>Tineoidea</taxon>
        <taxon>Psychidae</taxon>
        <taxon>Oiketicinae</taxon>
        <taxon>Eumeta</taxon>
    </lineage>
</organism>
<name>A0A4C1VJ14_EUMVA</name>
<evidence type="ECO:0000313" key="2">
    <source>
        <dbReference type="Proteomes" id="UP000299102"/>
    </source>
</evidence>
<sequence>MDSNAHILFDNFEYNEHTEIILQQDAILVSVYWNEQNGCLVISPDIDSLEANPYTVETKNGVRWNYQYSVELELHNHEEEMNVQKNLLICFIWLSKSVPSSVYPNAQSSVCPRAATLYAQRFSLCVPKGPRLAQDGTLLRSAMLSVKTVACLELEIQFDLSVVRLSYVRELKKLRKKWDEKHKALLSFVRPPIGVTRYHLILEIVSTIDFEEDNLYVEYEIKRPGYVGFYPLKSTPLGESTLTRIFPARSQYALTGDAKQQTKFGDFASRGEKNY</sequence>
<evidence type="ECO:0000313" key="1">
    <source>
        <dbReference type="EMBL" id="GBP39098.1"/>
    </source>
</evidence>